<dbReference type="NCBIfam" id="TIGR00368">
    <property type="entry name" value="YifB family Mg chelatase-like AAA ATPase"/>
    <property type="match status" value="1"/>
</dbReference>
<dbReference type="InterPro" id="IPR025158">
    <property type="entry name" value="Mg_chelat-rel_C"/>
</dbReference>
<dbReference type="SUPFAM" id="SSF52540">
    <property type="entry name" value="P-loop containing nucleoside triphosphate hydrolases"/>
    <property type="match status" value="1"/>
</dbReference>
<dbReference type="EMBL" id="JAUSUE010000013">
    <property type="protein sequence ID" value="MDQ0204194.1"/>
    <property type="molecule type" value="Genomic_DNA"/>
</dbReference>
<dbReference type="Proteomes" id="UP001239167">
    <property type="component" value="Unassembled WGS sequence"/>
</dbReference>
<comment type="similarity">
    <text evidence="1">Belongs to the Mg-chelatase subunits D/I family. ComM subfamily.</text>
</comment>
<dbReference type="Pfam" id="PF13335">
    <property type="entry name" value="Mg_chelatase_C"/>
    <property type="match status" value="1"/>
</dbReference>
<dbReference type="InterPro" id="IPR045006">
    <property type="entry name" value="CHLI-like"/>
</dbReference>
<organism evidence="3 4">
    <name type="scientific">Pectinatus haikarae</name>
    <dbReference type="NCBI Taxonomy" id="349096"/>
    <lineage>
        <taxon>Bacteria</taxon>
        <taxon>Bacillati</taxon>
        <taxon>Bacillota</taxon>
        <taxon>Negativicutes</taxon>
        <taxon>Selenomonadales</taxon>
        <taxon>Selenomonadaceae</taxon>
        <taxon>Pectinatus</taxon>
    </lineage>
</organism>
<evidence type="ECO:0000313" key="4">
    <source>
        <dbReference type="Proteomes" id="UP001239167"/>
    </source>
</evidence>
<dbReference type="InterPro" id="IPR004482">
    <property type="entry name" value="Mg_chelat-rel"/>
</dbReference>
<sequence>MFAKIFGAATAGIDGILIEVEADIANGLPAFDIVGLPDAAVKESKERVRTAIKNSGIKLPPKKITINLAPADLKKDGCGLDLPIAVSILAAYGLLPQKRCGKAMFAGELSLEGHLRSIRGILPIAIQCRRQEIRELFIPEGNEQEALLVDGLEVYSITSLAELIDFFNERKKLYPALKETEAIKENKADNIAEDDFSDVQGQYTAKRALEIAAAGGHNVLMCGAPGTGKTMLARRMPSILPSMTKQEALEITKIYSIAGLMKAGGGLIDSRPFRSPHHTISNAGMIGGGSIPKPGEVTLSHNGVLFLDELPEFNKITLEVLRQPLEDGQISIVRVNGAYTYPSNFILVAGMNPCPCGFLNDKSRACTCTPNEIKRYTKKISGPLLDRIDIHIQVPRLDYKEMITSEKTENSACIRRRVEKARNIQTKRLSAYAIHCNAQMNHALIKKFCHLTDAAQNMLGLIFEQLKLSARSYDRIIKVSRTIADLDNAPAITEKHIAEAVQFKSNTDIHEMENIV</sequence>
<name>A0ABT9YAR2_9FIRM</name>
<reference evidence="3 4" key="1">
    <citation type="submission" date="2023-07" db="EMBL/GenBank/DDBJ databases">
        <title>Genomic Encyclopedia of Type Strains, Phase IV (KMG-IV): sequencing the most valuable type-strain genomes for metagenomic binning, comparative biology and taxonomic classification.</title>
        <authorList>
            <person name="Goeker M."/>
        </authorList>
    </citation>
    <scope>NUCLEOTIDE SEQUENCE [LARGE SCALE GENOMIC DNA]</scope>
    <source>
        <strain evidence="3 4">DSM 16980</strain>
    </source>
</reference>
<dbReference type="InterPro" id="IPR014721">
    <property type="entry name" value="Ribsml_uS5_D2-typ_fold_subgr"/>
</dbReference>
<dbReference type="Pfam" id="PF13541">
    <property type="entry name" value="ChlI"/>
    <property type="match status" value="1"/>
</dbReference>
<proteinExistence type="inferred from homology"/>
<dbReference type="InterPro" id="IPR020568">
    <property type="entry name" value="Ribosomal_Su5_D2-typ_SF"/>
</dbReference>
<comment type="caution">
    <text evidence="3">The sequence shown here is derived from an EMBL/GenBank/DDBJ whole genome shotgun (WGS) entry which is preliminary data.</text>
</comment>
<dbReference type="InterPro" id="IPR027417">
    <property type="entry name" value="P-loop_NTPase"/>
</dbReference>
<protein>
    <submittedName>
        <fullName evidence="3">Magnesium chelatase family protein</fullName>
    </submittedName>
</protein>
<dbReference type="InterPro" id="IPR003593">
    <property type="entry name" value="AAA+_ATPase"/>
</dbReference>
<dbReference type="InterPro" id="IPR000523">
    <property type="entry name" value="Mg_chelatse_chII-like_cat_dom"/>
</dbReference>
<feature type="domain" description="AAA+ ATPase" evidence="2">
    <location>
        <begin position="215"/>
        <end position="398"/>
    </location>
</feature>
<evidence type="ECO:0000256" key="1">
    <source>
        <dbReference type="ARBA" id="ARBA00006354"/>
    </source>
</evidence>
<dbReference type="Gene3D" id="3.30.230.10">
    <property type="match status" value="1"/>
</dbReference>
<keyword evidence="4" id="KW-1185">Reference proteome</keyword>
<gene>
    <name evidence="3" type="ORF">J2S01_001919</name>
</gene>
<dbReference type="SUPFAM" id="SSF54211">
    <property type="entry name" value="Ribosomal protein S5 domain 2-like"/>
    <property type="match status" value="1"/>
</dbReference>
<dbReference type="Gene3D" id="3.40.50.300">
    <property type="entry name" value="P-loop containing nucleotide triphosphate hydrolases"/>
    <property type="match status" value="1"/>
</dbReference>
<evidence type="ECO:0000259" key="2">
    <source>
        <dbReference type="SMART" id="SM00382"/>
    </source>
</evidence>
<dbReference type="SMART" id="SM00382">
    <property type="entry name" value="AAA"/>
    <property type="match status" value="1"/>
</dbReference>
<accession>A0ABT9YAR2</accession>
<dbReference type="PANTHER" id="PTHR32039">
    <property type="entry name" value="MAGNESIUM-CHELATASE SUBUNIT CHLI"/>
    <property type="match status" value="1"/>
</dbReference>
<dbReference type="RefSeq" id="WP_196605612.1">
    <property type="nucleotide sequence ID" value="NZ_CP116940.1"/>
</dbReference>
<dbReference type="Pfam" id="PF01078">
    <property type="entry name" value="Mg_chelatase"/>
    <property type="match status" value="1"/>
</dbReference>
<evidence type="ECO:0000313" key="3">
    <source>
        <dbReference type="EMBL" id="MDQ0204194.1"/>
    </source>
</evidence>
<dbReference type="PANTHER" id="PTHR32039:SF7">
    <property type="entry name" value="COMPETENCE PROTEIN COMM"/>
    <property type="match status" value="1"/>
</dbReference>